<dbReference type="AlphaFoldDB" id="A0A411ZT40"/>
<dbReference type="EMBL" id="QRJH01000001">
    <property type="protein sequence ID" value="RHH21130.1"/>
    <property type="molecule type" value="Genomic_DNA"/>
</dbReference>
<proteinExistence type="predicted"/>
<name>A0A411ZT40_9FIRM</name>
<evidence type="ECO:0000313" key="4">
    <source>
        <dbReference type="Proteomes" id="UP000283585"/>
    </source>
</evidence>
<sequence>MEPWIQTTITIMCTLLASSGFWAYIQKRGDASNAEKRLLIGLAHDRIIWLGMQYIERGWISQDEYENLHDYLFIPYSEAGGNGSAAKVMKDVDNLPVHKTGYKSKER</sequence>
<evidence type="ECO:0000256" key="1">
    <source>
        <dbReference type="SAM" id="Phobius"/>
    </source>
</evidence>
<gene>
    <name evidence="3" type="ORF">DW222_01465</name>
    <name evidence="2" type="ORF">DWZ12_05830</name>
</gene>
<accession>A0A411ZT40</accession>
<evidence type="ECO:0000313" key="5">
    <source>
        <dbReference type="Proteomes" id="UP000284024"/>
    </source>
</evidence>
<dbReference type="Proteomes" id="UP000284024">
    <property type="component" value="Unassembled WGS sequence"/>
</dbReference>
<reference evidence="4 5" key="1">
    <citation type="submission" date="2018-08" db="EMBL/GenBank/DDBJ databases">
        <title>A genome reference for cultivated species of the human gut microbiota.</title>
        <authorList>
            <person name="Zou Y."/>
            <person name="Xue W."/>
            <person name="Luo G."/>
        </authorList>
    </citation>
    <scope>NUCLEOTIDE SEQUENCE [LARGE SCALE GENOMIC DNA]</scope>
    <source>
        <strain evidence="2 4">AF29-2BH</strain>
        <strain evidence="3 5">AM18-2AC</strain>
    </source>
</reference>
<organism evidence="2 4">
    <name type="scientific">Blautia obeum</name>
    <dbReference type="NCBI Taxonomy" id="40520"/>
    <lineage>
        <taxon>Bacteria</taxon>
        <taxon>Bacillati</taxon>
        <taxon>Bacillota</taxon>
        <taxon>Clostridia</taxon>
        <taxon>Lachnospirales</taxon>
        <taxon>Lachnospiraceae</taxon>
        <taxon>Blautia</taxon>
    </lineage>
</organism>
<evidence type="ECO:0000313" key="2">
    <source>
        <dbReference type="EMBL" id="RGQ05987.1"/>
    </source>
</evidence>
<evidence type="ECO:0000313" key="3">
    <source>
        <dbReference type="EMBL" id="RHH21130.1"/>
    </source>
</evidence>
<keyword evidence="1" id="KW-0472">Membrane</keyword>
<dbReference type="RefSeq" id="WP_118044533.1">
    <property type="nucleotide sequence ID" value="NZ_QRJH01000001.1"/>
</dbReference>
<keyword evidence="1" id="KW-1133">Transmembrane helix</keyword>
<dbReference type="Proteomes" id="UP000283585">
    <property type="component" value="Unassembled WGS sequence"/>
</dbReference>
<feature type="transmembrane region" description="Helical" evidence="1">
    <location>
        <begin position="6"/>
        <end position="25"/>
    </location>
</feature>
<protein>
    <submittedName>
        <fullName evidence="2">Uncharacterized protein</fullName>
    </submittedName>
</protein>
<dbReference type="EMBL" id="QRSS01000005">
    <property type="protein sequence ID" value="RGQ05987.1"/>
    <property type="molecule type" value="Genomic_DNA"/>
</dbReference>
<comment type="caution">
    <text evidence="2">The sequence shown here is derived from an EMBL/GenBank/DDBJ whole genome shotgun (WGS) entry which is preliminary data.</text>
</comment>
<keyword evidence="1" id="KW-0812">Transmembrane</keyword>